<dbReference type="CDD" id="cd02440">
    <property type="entry name" value="AdoMet_MTases"/>
    <property type="match status" value="1"/>
</dbReference>
<dbReference type="GO" id="GO:0031151">
    <property type="term" value="F:histone H3K79 methyltransferase activity"/>
    <property type="evidence" value="ECO:0007669"/>
    <property type="project" value="InterPro"/>
</dbReference>
<gene>
    <name evidence="2" type="ORF">EHS15_06870</name>
</gene>
<evidence type="ECO:0000259" key="1">
    <source>
        <dbReference type="Pfam" id="PF13847"/>
    </source>
</evidence>
<keyword evidence="2" id="KW-0489">Methyltransferase</keyword>
<accession>A0A4R9M279</accession>
<dbReference type="EMBL" id="RQHW01000026">
    <property type="protein sequence ID" value="TGN19817.1"/>
    <property type="molecule type" value="Genomic_DNA"/>
</dbReference>
<dbReference type="Gene3D" id="3.40.50.150">
    <property type="entry name" value="Vaccinia Virus protein VP39"/>
    <property type="match status" value="1"/>
</dbReference>
<protein>
    <submittedName>
        <fullName evidence="2">Methyltransferase</fullName>
    </submittedName>
</protein>
<keyword evidence="2" id="KW-0808">Transferase</keyword>
<dbReference type="Proteomes" id="UP000298058">
    <property type="component" value="Unassembled WGS sequence"/>
</dbReference>
<dbReference type="RefSeq" id="WP_135759820.1">
    <property type="nucleotide sequence ID" value="NZ_RQHW01000026.1"/>
</dbReference>
<dbReference type="Pfam" id="PF13847">
    <property type="entry name" value="Methyltransf_31"/>
    <property type="match status" value="1"/>
</dbReference>
<name>A0A4R9M279_9LEPT</name>
<dbReference type="GO" id="GO:0032259">
    <property type="term" value="P:methylation"/>
    <property type="evidence" value="ECO:0007669"/>
    <property type="project" value="UniProtKB-KW"/>
</dbReference>
<keyword evidence="3" id="KW-1185">Reference proteome</keyword>
<dbReference type="InterPro" id="IPR025714">
    <property type="entry name" value="Methyltranfer_dom"/>
</dbReference>
<dbReference type="InterPro" id="IPR029063">
    <property type="entry name" value="SAM-dependent_MTases_sf"/>
</dbReference>
<dbReference type="OrthoDB" id="326274at2"/>
<sequence length="207" mass="24186">MKDDVSLWKEKITNVKNITDDDFDLILPEPLRLLSPYQWTSVSVIKSISEYLKTEKVTSFVDLGSGPGKLAILLSLWNSFPVTGVEIRKELFQFADFWKKKLDIGHLKFLQRDFLNFDISLYSHVYCFNPLYEQMTGRHSIDESLPKSSMLYVQNLIRLKEKFKELKPGTKIITYYGFGGRMPSDFKRIRKIGSSSDELEVWEKLRI</sequence>
<dbReference type="AlphaFoldDB" id="A0A4R9M279"/>
<organism evidence="2 3">
    <name type="scientific">Leptospira idonii</name>
    <dbReference type="NCBI Taxonomy" id="1193500"/>
    <lineage>
        <taxon>Bacteria</taxon>
        <taxon>Pseudomonadati</taxon>
        <taxon>Spirochaetota</taxon>
        <taxon>Spirochaetia</taxon>
        <taxon>Leptospirales</taxon>
        <taxon>Leptospiraceae</taxon>
        <taxon>Leptospira</taxon>
    </lineage>
</organism>
<reference evidence="2" key="1">
    <citation type="journal article" date="2019" name="PLoS Negl. Trop. Dis.">
        <title>Revisiting the worldwide diversity of Leptospira species in the environment.</title>
        <authorList>
            <person name="Vincent A.T."/>
            <person name="Schiettekatte O."/>
            <person name="Bourhy P."/>
            <person name="Veyrier F.J."/>
            <person name="Picardeau M."/>
        </authorList>
    </citation>
    <scope>NUCLEOTIDE SEQUENCE [LARGE SCALE GENOMIC DNA]</scope>
    <source>
        <strain evidence="2">201300427</strain>
    </source>
</reference>
<evidence type="ECO:0000313" key="3">
    <source>
        <dbReference type="Proteomes" id="UP000298058"/>
    </source>
</evidence>
<proteinExistence type="predicted"/>
<evidence type="ECO:0000313" key="2">
    <source>
        <dbReference type="EMBL" id="TGN19817.1"/>
    </source>
</evidence>
<feature type="domain" description="Methyltransferase" evidence="1">
    <location>
        <begin position="57"/>
        <end position="122"/>
    </location>
</feature>
<dbReference type="SUPFAM" id="SSF53335">
    <property type="entry name" value="S-adenosyl-L-methionine-dependent methyltransferases"/>
    <property type="match status" value="1"/>
</dbReference>
<comment type="caution">
    <text evidence="2">The sequence shown here is derived from an EMBL/GenBank/DDBJ whole genome shotgun (WGS) entry which is preliminary data.</text>
</comment>